<proteinExistence type="predicted"/>
<evidence type="ECO:0000313" key="3">
    <source>
        <dbReference type="EnsemblMetazoa" id="ASIC013943-PA"/>
    </source>
</evidence>
<dbReference type="EMBL" id="ATLV01021046">
    <property type="status" value="NOT_ANNOTATED_CDS"/>
    <property type="molecule type" value="Genomic_DNA"/>
</dbReference>
<dbReference type="Proteomes" id="UP000030765">
    <property type="component" value="Unassembled WGS sequence"/>
</dbReference>
<feature type="region of interest" description="Disordered" evidence="1">
    <location>
        <begin position="33"/>
        <end position="66"/>
    </location>
</feature>
<name>A0A084W6Y4_ANOSI</name>
<reference evidence="2 4" key="1">
    <citation type="journal article" date="2014" name="BMC Genomics">
        <title>Genome sequence of Anopheles sinensis provides insight into genetics basis of mosquito competence for malaria parasites.</title>
        <authorList>
            <person name="Zhou D."/>
            <person name="Zhang D."/>
            <person name="Ding G."/>
            <person name="Shi L."/>
            <person name="Hou Q."/>
            <person name="Ye Y."/>
            <person name="Xu Y."/>
            <person name="Zhou H."/>
            <person name="Xiong C."/>
            <person name="Li S."/>
            <person name="Yu J."/>
            <person name="Hong S."/>
            <person name="Yu X."/>
            <person name="Zou P."/>
            <person name="Chen C."/>
            <person name="Chang X."/>
            <person name="Wang W."/>
            <person name="Lv Y."/>
            <person name="Sun Y."/>
            <person name="Ma L."/>
            <person name="Shen B."/>
            <person name="Zhu C."/>
        </authorList>
    </citation>
    <scope>NUCLEOTIDE SEQUENCE [LARGE SCALE GENOMIC DNA]</scope>
</reference>
<reference evidence="3" key="2">
    <citation type="submission" date="2020-05" db="UniProtKB">
        <authorList>
            <consortium name="EnsemblMetazoa"/>
        </authorList>
    </citation>
    <scope>IDENTIFICATION</scope>
</reference>
<dbReference type="EMBL" id="KE525312">
    <property type="protein sequence ID" value="KFB45978.1"/>
    <property type="molecule type" value="Genomic_DNA"/>
</dbReference>
<protein>
    <submittedName>
        <fullName evidence="2 3">Uncharacterized protein</fullName>
    </submittedName>
</protein>
<gene>
    <name evidence="2" type="ORF">ZHAS_00013943</name>
</gene>
<accession>A0A084W6Y4</accession>
<evidence type="ECO:0000313" key="4">
    <source>
        <dbReference type="Proteomes" id="UP000030765"/>
    </source>
</evidence>
<dbReference type="EnsemblMetazoa" id="ASIC013943-RA">
    <property type="protein sequence ID" value="ASIC013943-PA"/>
    <property type="gene ID" value="ASIC013943"/>
</dbReference>
<keyword evidence="4" id="KW-1185">Reference proteome</keyword>
<dbReference type="AlphaFoldDB" id="A0A084W6Y4"/>
<feature type="compositionally biased region" description="Basic residues" evidence="1">
    <location>
        <begin position="52"/>
        <end position="61"/>
    </location>
</feature>
<sequence>MEKAVVRVQFVSFEQTRTPMPRTFDPCERLRSLAEKENSNPIPRRPTTTKRGTTRMKSRKTQRSERLCTGRLFIHIHISFRPVAPFPPSRAGTKG</sequence>
<dbReference type="VEuPathDB" id="VectorBase:ASIC013943"/>
<evidence type="ECO:0000256" key="1">
    <source>
        <dbReference type="SAM" id="MobiDB-lite"/>
    </source>
</evidence>
<organism evidence="2">
    <name type="scientific">Anopheles sinensis</name>
    <name type="common">Mosquito</name>
    <dbReference type="NCBI Taxonomy" id="74873"/>
    <lineage>
        <taxon>Eukaryota</taxon>
        <taxon>Metazoa</taxon>
        <taxon>Ecdysozoa</taxon>
        <taxon>Arthropoda</taxon>
        <taxon>Hexapoda</taxon>
        <taxon>Insecta</taxon>
        <taxon>Pterygota</taxon>
        <taxon>Neoptera</taxon>
        <taxon>Endopterygota</taxon>
        <taxon>Diptera</taxon>
        <taxon>Nematocera</taxon>
        <taxon>Culicoidea</taxon>
        <taxon>Culicidae</taxon>
        <taxon>Anophelinae</taxon>
        <taxon>Anopheles</taxon>
    </lineage>
</organism>
<evidence type="ECO:0000313" key="2">
    <source>
        <dbReference type="EMBL" id="KFB45978.1"/>
    </source>
</evidence>